<dbReference type="PROSITE" id="PS00154">
    <property type="entry name" value="ATPASE_E1_E2"/>
    <property type="match status" value="1"/>
</dbReference>
<dbReference type="Gene3D" id="3.40.1110.10">
    <property type="entry name" value="Calcium-transporting ATPase, cytoplasmic domain N"/>
    <property type="match status" value="1"/>
</dbReference>
<evidence type="ECO:0000256" key="5">
    <source>
        <dbReference type="SAM" id="MobiDB-lite"/>
    </source>
</evidence>
<dbReference type="InterPro" id="IPR036412">
    <property type="entry name" value="HAD-like_sf"/>
</dbReference>
<feature type="transmembrane region" description="Helical" evidence="6">
    <location>
        <begin position="111"/>
        <end position="130"/>
    </location>
</feature>
<evidence type="ECO:0000256" key="1">
    <source>
        <dbReference type="ARBA" id="ARBA00004370"/>
    </source>
</evidence>
<comment type="caution">
    <text evidence="8">The sequence shown here is derived from an EMBL/GenBank/DDBJ whole genome shotgun (WGS) entry which is preliminary data.</text>
</comment>
<dbReference type="InterPro" id="IPR032631">
    <property type="entry name" value="P-type_ATPase_N"/>
</dbReference>
<feature type="transmembrane region" description="Helical" evidence="6">
    <location>
        <begin position="136"/>
        <end position="155"/>
    </location>
</feature>
<evidence type="ECO:0000259" key="7">
    <source>
        <dbReference type="Pfam" id="PF16209"/>
    </source>
</evidence>
<reference evidence="8 9" key="1">
    <citation type="submission" date="2020-04" db="EMBL/GenBank/DDBJ databases">
        <title>Perkinsus olseni comparative genomics.</title>
        <authorList>
            <person name="Bogema D.R."/>
        </authorList>
    </citation>
    <scope>NUCLEOTIDE SEQUENCE [LARGE SCALE GENOMIC DNA]</scope>
    <source>
        <strain evidence="8">ATCC PRA-31</strain>
    </source>
</reference>
<name>A0A7J6KYB1_PEROL</name>
<dbReference type="SUPFAM" id="SSF81653">
    <property type="entry name" value="Calcium ATPase, transduction domain A"/>
    <property type="match status" value="1"/>
</dbReference>
<dbReference type="Gene3D" id="3.40.50.1000">
    <property type="entry name" value="HAD superfamily/HAD-like"/>
    <property type="match status" value="2"/>
</dbReference>
<evidence type="ECO:0000256" key="2">
    <source>
        <dbReference type="ARBA" id="ARBA00022692"/>
    </source>
</evidence>
<dbReference type="EMBL" id="JABANN010001059">
    <property type="protein sequence ID" value="KAF4651416.1"/>
    <property type="molecule type" value="Genomic_DNA"/>
</dbReference>
<feature type="compositionally biased region" description="Basic and acidic residues" evidence="5">
    <location>
        <begin position="887"/>
        <end position="896"/>
    </location>
</feature>
<dbReference type="InterPro" id="IPR008250">
    <property type="entry name" value="ATPase_P-typ_transduc_dom_A_sf"/>
</dbReference>
<dbReference type="Proteomes" id="UP000572268">
    <property type="component" value="Unassembled WGS sequence"/>
</dbReference>
<evidence type="ECO:0000313" key="9">
    <source>
        <dbReference type="Proteomes" id="UP000572268"/>
    </source>
</evidence>
<dbReference type="PANTHER" id="PTHR24092:SF150">
    <property type="entry name" value="PHOSPHOLIPID-TRANSPORTING ATPASE"/>
    <property type="match status" value="1"/>
</dbReference>
<dbReference type="GO" id="GO:0045332">
    <property type="term" value="P:phospholipid translocation"/>
    <property type="evidence" value="ECO:0007669"/>
    <property type="project" value="TreeGrafter"/>
</dbReference>
<dbReference type="GO" id="GO:0005886">
    <property type="term" value="C:plasma membrane"/>
    <property type="evidence" value="ECO:0007669"/>
    <property type="project" value="TreeGrafter"/>
</dbReference>
<keyword evidence="4 6" id="KW-0472">Membrane</keyword>
<evidence type="ECO:0000256" key="4">
    <source>
        <dbReference type="ARBA" id="ARBA00023136"/>
    </source>
</evidence>
<sequence length="982" mass="108328">MNVLPGVGASPCEGDTDDIKSVVVRINEEPTKDTSRYTLLWKRLLDNIKAMKNTAMNYIGHTNGKNTVISTVKAVVHHPEVSNVKWSNRVRTSKYTILSFIPKNLWYQLHLFANVYFLCAAALQMIPAISDSGGRPLLLIPLLFVITVAAVRDIMEDIKRHNNDNYENKRTVHRLRRWCSDVDHNNTGIIHDRGSSMSIETVHWDELRVGDVVRIGIGEQFPADLVLLTCDDPSGMIFVETMNLDGETNLKPKICSPTLQTALQQNTAAASTLEENILNLRAELHYENPNSQLYKFQGQLLYHPSALGDENEQCSGGGGSSSPPGVSCMSGKYAYGVVVYCGMNTRIYRNSAESGTGRNKISKLMQTYNQHVIVLFTLQAMICIIAAFTHGWIYATTTTTTDNSKADDDDTTTTYYWYLYVGPQSVDAGDVLSRGLRVAGSLLLQFTYFVPISLLVTLEIVKYFQGRFVSADVRMQHNGLRAASNSSTLIEELGSVTHVFSDKTGTLTDNLMIFTSAYVMGSGAADSPLLGRYQTNGIPPNPERHVSGQFDARVFERIVLEDRDPHNTPLLFLLGLCLCHSVLIKDSIEASDDPLKRLGSESLYDASSPDELALVAGARHLGFEFTARPTPDTIRINLTTPFARKVIQGEYEKGDTSIDVELLEVIEFDNDHAASPEEELESVLDVLSAGGLRTLVYGVRDLTSDMPFLESWRRSYNDARGLVGDAKERALKQCIEEMEYDIDIVGCTGIEDKLQDYVPDTIADLHEAGIKVWVLTGDKIETAINIAYSSRLLDSTVLNEVITATTPPSIHKTLDTLSHRITALSSSIAGRPSAGHHHHHQHGDRSSLATLEWDDLAEVKLAKRGLLSLSSIDMDVGQAVLPLSGHGRGEEAEKEPTTSLTDVGDEQLESEEEGVCIDMNKPTISSPSSSWTSVAITISGDSLAVVLKDRPLRKKFFKFALSHCITVIACRVSPKQKAQIVR</sequence>
<keyword evidence="2 6" id="KW-0812">Transmembrane</keyword>
<dbReference type="SUPFAM" id="SSF56784">
    <property type="entry name" value="HAD-like"/>
    <property type="match status" value="1"/>
</dbReference>
<dbReference type="Pfam" id="PF16209">
    <property type="entry name" value="PhoLip_ATPase_N"/>
    <property type="match status" value="1"/>
</dbReference>
<dbReference type="InterPro" id="IPR023298">
    <property type="entry name" value="ATPase_P-typ_TM_dom_sf"/>
</dbReference>
<comment type="subcellular location">
    <subcellularLocation>
        <location evidence="1">Membrane</location>
    </subcellularLocation>
</comment>
<evidence type="ECO:0000313" key="8">
    <source>
        <dbReference type="EMBL" id="KAF4651416.1"/>
    </source>
</evidence>
<protein>
    <recommendedName>
        <fullName evidence="7">P-type ATPase N-terminal domain-containing protein</fullName>
    </recommendedName>
</protein>
<evidence type="ECO:0000256" key="6">
    <source>
        <dbReference type="SAM" id="Phobius"/>
    </source>
</evidence>
<dbReference type="Gene3D" id="2.70.150.10">
    <property type="entry name" value="Calcium-transporting ATPase, cytoplasmic transduction domain A"/>
    <property type="match status" value="1"/>
</dbReference>
<dbReference type="GO" id="GO:0000166">
    <property type="term" value="F:nucleotide binding"/>
    <property type="evidence" value="ECO:0007669"/>
    <property type="project" value="InterPro"/>
</dbReference>
<accession>A0A7J6KYB1</accession>
<dbReference type="InterPro" id="IPR023299">
    <property type="entry name" value="ATPase_P-typ_cyto_dom_N"/>
</dbReference>
<dbReference type="AlphaFoldDB" id="A0A7J6KYB1"/>
<feature type="domain" description="P-type ATPase N-terminal" evidence="7">
    <location>
        <begin position="87"/>
        <end position="131"/>
    </location>
</feature>
<organism evidence="8 9">
    <name type="scientific">Perkinsus olseni</name>
    <name type="common">Perkinsus atlanticus</name>
    <dbReference type="NCBI Taxonomy" id="32597"/>
    <lineage>
        <taxon>Eukaryota</taxon>
        <taxon>Sar</taxon>
        <taxon>Alveolata</taxon>
        <taxon>Perkinsozoa</taxon>
        <taxon>Perkinsea</taxon>
        <taxon>Perkinsida</taxon>
        <taxon>Perkinsidae</taxon>
        <taxon>Perkinsus</taxon>
    </lineage>
</organism>
<feature type="region of interest" description="Disordered" evidence="5">
    <location>
        <begin position="883"/>
        <end position="905"/>
    </location>
</feature>
<evidence type="ECO:0000256" key="3">
    <source>
        <dbReference type="ARBA" id="ARBA00022989"/>
    </source>
</evidence>
<dbReference type="PANTHER" id="PTHR24092">
    <property type="entry name" value="PROBABLE PHOSPHOLIPID-TRANSPORTING ATPASE"/>
    <property type="match status" value="1"/>
</dbReference>
<gene>
    <name evidence="8" type="ORF">FOL46_000325</name>
</gene>
<keyword evidence="3 6" id="KW-1133">Transmembrane helix</keyword>
<proteinExistence type="predicted"/>
<dbReference type="GO" id="GO:0140326">
    <property type="term" value="F:ATPase-coupled intramembrane lipid transporter activity"/>
    <property type="evidence" value="ECO:0007669"/>
    <property type="project" value="TreeGrafter"/>
</dbReference>
<dbReference type="SUPFAM" id="SSF81665">
    <property type="entry name" value="Calcium ATPase, transmembrane domain M"/>
    <property type="match status" value="1"/>
</dbReference>
<dbReference type="InterPro" id="IPR023214">
    <property type="entry name" value="HAD_sf"/>
</dbReference>
<dbReference type="InterPro" id="IPR018303">
    <property type="entry name" value="ATPase_P-typ_P_site"/>
</dbReference>
<feature type="transmembrane region" description="Helical" evidence="6">
    <location>
        <begin position="372"/>
        <end position="395"/>
    </location>
</feature>